<reference evidence="2" key="1">
    <citation type="journal article" date="2022" name="bioRxiv">
        <title>Sequencing and chromosome-scale assembly of the giantPleurodeles waltlgenome.</title>
        <authorList>
            <person name="Brown T."/>
            <person name="Elewa A."/>
            <person name="Iarovenko S."/>
            <person name="Subramanian E."/>
            <person name="Araus A.J."/>
            <person name="Petzold A."/>
            <person name="Susuki M."/>
            <person name="Suzuki K.-i.T."/>
            <person name="Hayashi T."/>
            <person name="Toyoda A."/>
            <person name="Oliveira C."/>
            <person name="Osipova E."/>
            <person name="Leigh N.D."/>
            <person name="Simon A."/>
            <person name="Yun M.H."/>
        </authorList>
    </citation>
    <scope>NUCLEOTIDE SEQUENCE</scope>
    <source>
        <strain evidence="2">20211129_DDA</strain>
        <tissue evidence="2">Liver</tissue>
    </source>
</reference>
<sequence>MPAAKGWPQFPGRRGTRAPVIQSSPPPPYAALQRQRGELIGASVGGGVSKNLVPRSAPSAPEQLCCPQWRRALIGPEAAAPGSLLGHFVPAQVPPELLLCDSPGRRPHPHGDLRSAVRPRGRIFMPHQPPPSTARPSHLTERADQAAITLRRAWVSMALACNTFVFYNGLVTRLLLNIRLDLLSLFFGAF</sequence>
<evidence type="ECO:0000313" key="2">
    <source>
        <dbReference type="EMBL" id="KAJ1153503.1"/>
    </source>
</evidence>
<dbReference type="Proteomes" id="UP001066276">
    <property type="component" value="Chromosome 5"/>
</dbReference>
<protein>
    <submittedName>
        <fullName evidence="2">Uncharacterized protein</fullName>
    </submittedName>
</protein>
<gene>
    <name evidence="2" type="ORF">NDU88_006262</name>
</gene>
<accession>A0AAV7RNG6</accession>
<dbReference type="AlphaFoldDB" id="A0AAV7RNG6"/>
<keyword evidence="3" id="KW-1185">Reference proteome</keyword>
<organism evidence="2 3">
    <name type="scientific">Pleurodeles waltl</name>
    <name type="common">Iberian ribbed newt</name>
    <dbReference type="NCBI Taxonomy" id="8319"/>
    <lineage>
        <taxon>Eukaryota</taxon>
        <taxon>Metazoa</taxon>
        <taxon>Chordata</taxon>
        <taxon>Craniata</taxon>
        <taxon>Vertebrata</taxon>
        <taxon>Euteleostomi</taxon>
        <taxon>Amphibia</taxon>
        <taxon>Batrachia</taxon>
        <taxon>Caudata</taxon>
        <taxon>Salamandroidea</taxon>
        <taxon>Salamandridae</taxon>
        <taxon>Pleurodelinae</taxon>
        <taxon>Pleurodeles</taxon>
    </lineage>
</organism>
<name>A0AAV7RNG6_PLEWA</name>
<evidence type="ECO:0000256" key="1">
    <source>
        <dbReference type="SAM" id="MobiDB-lite"/>
    </source>
</evidence>
<comment type="caution">
    <text evidence="2">The sequence shown here is derived from an EMBL/GenBank/DDBJ whole genome shotgun (WGS) entry which is preliminary data.</text>
</comment>
<proteinExistence type="predicted"/>
<feature type="region of interest" description="Disordered" evidence="1">
    <location>
        <begin position="1"/>
        <end position="31"/>
    </location>
</feature>
<evidence type="ECO:0000313" key="3">
    <source>
        <dbReference type="Proteomes" id="UP001066276"/>
    </source>
</evidence>
<dbReference type="EMBL" id="JANPWB010000009">
    <property type="protein sequence ID" value="KAJ1153503.1"/>
    <property type="molecule type" value="Genomic_DNA"/>
</dbReference>